<keyword evidence="1" id="KW-1133">Transmembrane helix</keyword>
<dbReference type="AlphaFoldDB" id="A0A934RZJ8"/>
<feature type="transmembrane region" description="Helical" evidence="1">
    <location>
        <begin position="7"/>
        <end position="28"/>
    </location>
</feature>
<evidence type="ECO:0000313" key="2">
    <source>
        <dbReference type="EMBL" id="MBK1879193.1"/>
    </source>
</evidence>
<name>A0A934RZJ8_9BACT</name>
<gene>
    <name evidence="2" type="ORF">JIN87_20070</name>
</gene>
<dbReference type="RefSeq" id="WP_200357406.1">
    <property type="nucleotide sequence ID" value="NZ_JAENIL010000043.1"/>
</dbReference>
<proteinExistence type="predicted"/>
<accession>A0A934RZJ8</accession>
<sequence length="92" mass="9637">MKLSTEVLFYAGALAIFLVLSFGIVSSLKSIEISKRDWAYGGSAIAVEKSVDSVTPAEVAAASGLSHSELKLLVDTSVAYEIDAERPGTSSL</sequence>
<keyword evidence="1" id="KW-0812">Transmembrane</keyword>
<evidence type="ECO:0000256" key="1">
    <source>
        <dbReference type="SAM" id="Phobius"/>
    </source>
</evidence>
<dbReference type="EMBL" id="JAENIL010000043">
    <property type="protein sequence ID" value="MBK1879193.1"/>
    <property type="molecule type" value="Genomic_DNA"/>
</dbReference>
<comment type="caution">
    <text evidence="2">The sequence shown here is derived from an EMBL/GenBank/DDBJ whole genome shotgun (WGS) entry which is preliminary data.</text>
</comment>
<evidence type="ECO:0000313" key="3">
    <source>
        <dbReference type="Proteomes" id="UP000617628"/>
    </source>
</evidence>
<organism evidence="2 3">
    <name type="scientific">Pelagicoccus mobilis</name>
    <dbReference type="NCBI Taxonomy" id="415221"/>
    <lineage>
        <taxon>Bacteria</taxon>
        <taxon>Pseudomonadati</taxon>
        <taxon>Verrucomicrobiota</taxon>
        <taxon>Opitutia</taxon>
        <taxon>Puniceicoccales</taxon>
        <taxon>Pelagicoccaceae</taxon>
        <taxon>Pelagicoccus</taxon>
    </lineage>
</organism>
<dbReference type="Proteomes" id="UP000617628">
    <property type="component" value="Unassembled WGS sequence"/>
</dbReference>
<protein>
    <submittedName>
        <fullName evidence="2">Uncharacterized protein</fullName>
    </submittedName>
</protein>
<keyword evidence="1" id="KW-0472">Membrane</keyword>
<reference evidence="2" key="1">
    <citation type="submission" date="2021-01" db="EMBL/GenBank/DDBJ databases">
        <title>Modified the classification status of verrucomicrobia.</title>
        <authorList>
            <person name="Feng X."/>
        </authorList>
    </citation>
    <scope>NUCLEOTIDE SEQUENCE</scope>
    <source>
        <strain evidence="2">KCTC 13126</strain>
    </source>
</reference>
<keyword evidence="3" id="KW-1185">Reference proteome</keyword>